<proteinExistence type="predicted"/>
<evidence type="ECO:0000256" key="3">
    <source>
        <dbReference type="ARBA" id="ARBA00022801"/>
    </source>
</evidence>
<sequence length="246" mass="25592">MQRSFRTSTALSVVLTAALVGGVVVLHPSPEMAAVRRLVGVGDERVLAVPEIGSSYGVYAFSAAQPGSTAPVGWNPCQPVSYAVNPDGMPDGARDLVDRAISRMSEATGLEFVDAGDTDRRPFTGAFVPFGTAQPVVIAWGDASEFPRFADDIAGLGGAASEQGVTGRRYYVTGGIALSTDTFTDESVALRTEQMEAIVLHELGHVVGLAHVEDTGELMADENSGRLDLGPGDREGLALLGTVPCG</sequence>
<dbReference type="Pfam" id="PF00413">
    <property type="entry name" value="Peptidase_M10"/>
    <property type="match status" value="1"/>
</dbReference>
<gene>
    <name evidence="6" type="ORF">ACFQO6_11655</name>
</gene>
<evidence type="ECO:0000256" key="1">
    <source>
        <dbReference type="ARBA" id="ARBA00022670"/>
    </source>
</evidence>
<dbReference type="GO" id="GO:0008237">
    <property type="term" value="F:metallopeptidase activity"/>
    <property type="evidence" value="ECO:0007669"/>
    <property type="project" value="UniProtKB-KW"/>
</dbReference>
<feature type="domain" description="Peptidase M10 metallopeptidase" evidence="5">
    <location>
        <begin position="174"/>
        <end position="221"/>
    </location>
</feature>
<accession>A0ABW2N5D9</accession>
<dbReference type="EMBL" id="JBHTCH010000014">
    <property type="protein sequence ID" value="MFC7360928.1"/>
    <property type="molecule type" value="Genomic_DNA"/>
</dbReference>
<evidence type="ECO:0000256" key="2">
    <source>
        <dbReference type="ARBA" id="ARBA00022723"/>
    </source>
</evidence>
<organism evidence="6 7">
    <name type="scientific">Nocardioides astragali</name>
    <dbReference type="NCBI Taxonomy" id="1776736"/>
    <lineage>
        <taxon>Bacteria</taxon>
        <taxon>Bacillati</taxon>
        <taxon>Actinomycetota</taxon>
        <taxon>Actinomycetes</taxon>
        <taxon>Propionibacteriales</taxon>
        <taxon>Nocardioidaceae</taxon>
        <taxon>Nocardioides</taxon>
    </lineage>
</organism>
<comment type="caution">
    <text evidence="6">The sequence shown here is derived from an EMBL/GenBank/DDBJ whole genome shotgun (WGS) entry which is preliminary data.</text>
</comment>
<evidence type="ECO:0000259" key="5">
    <source>
        <dbReference type="Pfam" id="PF00413"/>
    </source>
</evidence>
<reference evidence="7" key="1">
    <citation type="journal article" date="2019" name="Int. J. Syst. Evol. Microbiol.">
        <title>The Global Catalogue of Microorganisms (GCM) 10K type strain sequencing project: providing services to taxonomists for standard genome sequencing and annotation.</title>
        <authorList>
            <consortium name="The Broad Institute Genomics Platform"/>
            <consortium name="The Broad Institute Genome Sequencing Center for Infectious Disease"/>
            <person name="Wu L."/>
            <person name="Ma J."/>
        </authorList>
    </citation>
    <scope>NUCLEOTIDE SEQUENCE [LARGE SCALE GENOMIC DNA]</scope>
    <source>
        <strain evidence="7">FCH27</strain>
    </source>
</reference>
<dbReference type="SUPFAM" id="SSF55486">
    <property type="entry name" value="Metalloproteases ('zincins'), catalytic domain"/>
    <property type="match status" value="1"/>
</dbReference>
<dbReference type="InterPro" id="IPR024079">
    <property type="entry name" value="MetalloPept_cat_dom_sf"/>
</dbReference>
<dbReference type="InterPro" id="IPR001818">
    <property type="entry name" value="Pept_M10_metallopeptidase"/>
</dbReference>
<keyword evidence="7" id="KW-1185">Reference proteome</keyword>
<keyword evidence="2" id="KW-0479">Metal-binding</keyword>
<keyword evidence="6" id="KW-0482">Metalloprotease</keyword>
<keyword evidence="3 6" id="KW-0378">Hydrolase</keyword>
<evidence type="ECO:0000313" key="7">
    <source>
        <dbReference type="Proteomes" id="UP001596524"/>
    </source>
</evidence>
<evidence type="ECO:0000313" key="6">
    <source>
        <dbReference type="EMBL" id="MFC7360928.1"/>
    </source>
</evidence>
<dbReference type="RefSeq" id="WP_255888551.1">
    <property type="nucleotide sequence ID" value="NZ_JAFMZM010000001.1"/>
</dbReference>
<dbReference type="Proteomes" id="UP001596524">
    <property type="component" value="Unassembled WGS sequence"/>
</dbReference>
<name>A0ABW2N5D9_9ACTN</name>
<keyword evidence="4" id="KW-0862">Zinc</keyword>
<dbReference type="EC" id="3.4.24.-" evidence="6"/>
<protein>
    <submittedName>
        <fullName evidence="6">Matrixin family metalloprotease</fullName>
        <ecNumber evidence="6">3.4.24.-</ecNumber>
    </submittedName>
</protein>
<evidence type="ECO:0000256" key="4">
    <source>
        <dbReference type="ARBA" id="ARBA00022833"/>
    </source>
</evidence>
<keyword evidence="1" id="KW-0645">Protease</keyword>
<dbReference type="Gene3D" id="3.40.390.10">
    <property type="entry name" value="Collagenase (Catalytic Domain)"/>
    <property type="match status" value="1"/>
</dbReference>